<evidence type="ECO:0000313" key="1">
    <source>
        <dbReference type="EMBL" id="MBB6070887.1"/>
    </source>
</evidence>
<sequence>MTEPKRTSDPDGRFSIVLPAGWSAEPDEDQGGLEVWLEDGIGTLHLISFEGDEDSADPAEELYAFLEEDGVEIEEDDVEDLDIEEGELSICEYESSDEEDDEEPETTFWMQGVATAPGVLVFATYICPAGEQEAEREIVRKALGTLRLMAAE</sequence>
<dbReference type="AlphaFoldDB" id="A0A841GYR2"/>
<reference evidence="1 2" key="1">
    <citation type="submission" date="2020-08" db="EMBL/GenBank/DDBJ databases">
        <title>Genomic Encyclopedia of Type Strains, Phase IV (KMG-IV): sequencing the most valuable type-strain genomes for metagenomic binning, comparative biology and taxonomic classification.</title>
        <authorList>
            <person name="Goeker M."/>
        </authorList>
    </citation>
    <scope>NUCLEOTIDE SEQUENCE [LARGE SCALE GENOMIC DNA]</scope>
    <source>
        <strain evidence="1 2">DSM 29007</strain>
    </source>
</reference>
<organism evidence="1 2">
    <name type="scientific">Longimicrobium terrae</name>
    <dbReference type="NCBI Taxonomy" id="1639882"/>
    <lineage>
        <taxon>Bacteria</taxon>
        <taxon>Pseudomonadati</taxon>
        <taxon>Gemmatimonadota</taxon>
        <taxon>Longimicrobiia</taxon>
        <taxon>Longimicrobiales</taxon>
        <taxon>Longimicrobiaceae</taxon>
        <taxon>Longimicrobium</taxon>
    </lineage>
</organism>
<keyword evidence="2" id="KW-1185">Reference proteome</keyword>
<proteinExistence type="predicted"/>
<comment type="caution">
    <text evidence="1">The sequence shown here is derived from an EMBL/GenBank/DDBJ whole genome shotgun (WGS) entry which is preliminary data.</text>
</comment>
<dbReference type="RefSeq" id="WP_170033272.1">
    <property type="nucleotide sequence ID" value="NZ_JABDTL010000001.1"/>
</dbReference>
<name>A0A841GYR2_9BACT</name>
<evidence type="ECO:0008006" key="3">
    <source>
        <dbReference type="Google" id="ProtNLM"/>
    </source>
</evidence>
<dbReference type="Gene3D" id="3.40.1000.10">
    <property type="entry name" value="Mog1/PsbP, alpha/beta/alpha sandwich"/>
    <property type="match status" value="1"/>
</dbReference>
<protein>
    <recommendedName>
        <fullName evidence="3">DUF3805 domain-containing protein</fullName>
    </recommendedName>
</protein>
<gene>
    <name evidence="1" type="ORF">HNQ61_002509</name>
</gene>
<dbReference type="Proteomes" id="UP000582837">
    <property type="component" value="Unassembled WGS sequence"/>
</dbReference>
<evidence type="ECO:0000313" key="2">
    <source>
        <dbReference type="Proteomes" id="UP000582837"/>
    </source>
</evidence>
<dbReference type="EMBL" id="JACHIA010000006">
    <property type="protein sequence ID" value="MBB6070887.1"/>
    <property type="molecule type" value="Genomic_DNA"/>
</dbReference>
<accession>A0A841GYR2</accession>